<proteinExistence type="predicted"/>
<feature type="coiled-coil region" evidence="1">
    <location>
        <begin position="31"/>
        <end position="79"/>
    </location>
</feature>
<keyword evidence="1" id="KW-0175">Coiled coil</keyword>
<reference evidence="3" key="1">
    <citation type="submission" date="2021-01" db="UniProtKB">
        <authorList>
            <consortium name="EnsemblMetazoa"/>
        </authorList>
    </citation>
    <scope>IDENTIFICATION</scope>
</reference>
<dbReference type="RefSeq" id="XP_066916363.1">
    <property type="nucleotide sequence ID" value="XM_067060262.1"/>
</dbReference>
<dbReference type="Gene3D" id="1.10.287.1490">
    <property type="match status" value="1"/>
</dbReference>
<dbReference type="EnsemblMetazoa" id="CLYHEMT002306.1">
    <property type="protein sequence ID" value="CLYHEMP002306.1"/>
    <property type="gene ID" value="CLYHEMG002306"/>
</dbReference>
<dbReference type="Proteomes" id="UP000594262">
    <property type="component" value="Unplaced"/>
</dbReference>
<evidence type="ECO:0000313" key="3">
    <source>
        <dbReference type="EnsemblMetazoa" id="CLYHEMP002306.1"/>
    </source>
</evidence>
<protein>
    <submittedName>
        <fullName evidence="3">Uncharacterized protein</fullName>
    </submittedName>
</protein>
<accession>A0A7M5UKV3</accession>
<feature type="compositionally biased region" description="Low complexity" evidence="2">
    <location>
        <begin position="250"/>
        <end position="261"/>
    </location>
</feature>
<evidence type="ECO:0000256" key="2">
    <source>
        <dbReference type="SAM" id="MobiDB-lite"/>
    </source>
</evidence>
<dbReference type="GeneID" id="136803520"/>
<dbReference type="SUPFAM" id="SSF57997">
    <property type="entry name" value="Tropomyosin"/>
    <property type="match status" value="1"/>
</dbReference>
<organism evidence="3 4">
    <name type="scientific">Clytia hemisphaerica</name>
    <dbReference type="NCBI Taxonomy" id="252671"/>
    <lineage>
        <taxon>Eukaryota</taxon>
        <taxon>Metazoa</taxon>
        <taxon>Cnidaria</taxon>
        <taxon>Hydrozoa</taxon>
        <taxon>Hydroidolina</taxon>
        <taxon>Leptothecata</taxon>
        <taxon>Obeliida</taxon>
        <taxon>Clytiidae</taxon>
        <taxon>Clytia</taxon>
    </lineage>
</organism>
<dbReference type="AlphaFoldDB" id="A0A7M5UKV3"/>
<feature type="region of interest" description="Disordered" evidence="2">
    <location>
        <begin position="236"/>
        <end position="283"/>
    </location>
</feature>
<feature type="compositionally biased region" description="Polar residues" evidence="2">
    <location>
        <begin position="262"/>
        <end position="272"/>
    </location>
</feature>
<sequence>MGMSGINKELEGLKIRVSYAEGAEKDFNSKRDKLRKDFEDKLSQLDNEKKKVQIYKDQINILQNQVRSLNSSIQEIRKQPVFDVNSVKSDLDKIKTGMADIGSSISKLENNHIVLEKRVSTLSAKTHKIQNILTNVTSDMNNGNRAIPSLRSTTVKPFVVTLTPNENSVVKFKQFKRAIAEVEEKQKDLCQTQSEQFWKEISNLKNRTTLLNETYLKKFENLKTLLNEKDAIATKAPSKDSLKATPSPSPTTTTTTKKPTTFHSSSETTLPNTKDDSPKNDLETIDSLAQDLNKRRRSIYKKRNA</sequence>
<evidence type="ECO:0000313" key="4">
    <source>
        <dbReference type="Proteomes" id="UP000594262"/>
    </source>
</evidence>
<feature type="compositionally biased region" description="Basic and acidic residues" evidence="2">
    <location>
        <begin position="273"/>
        <end position="282"/>
    </location>
</feature>
<evidence type="ECO:0000256" key="1">
    <source>
        <dbReference type="SAM" id="Coils"/>
    </source>
</evidence>
<name>A0A7M5UKV3_9CNID</name>
<keyword evidence="4" id="KW-1185">Reference proteome</keyword>